<evidence type="ECO:0000256" key="1">
    <source>
        <dbReference type="ARBA" id="ARBA00022723"/>
    </source>
</evidence>
<dbReference type="InterPro" id="IPR003126">
    <property type="entry name" value="Znf_UBR"/>
</dbReference>
<dbReference type="HOGENOM" id="CLU_025221_1_0_1"/>
<dbReference type="RefSeq" id="XP_003668461.1">
    <property type="nucleotide sequence ID" value="XM_003668413.1"/>
</dbReference>
<keyword evidence="1" id="KW-0479">Metal-binding</keyword>
<dbReference type="GeneID" id="11498430"/>
<dbReference type="OMA" id="DCGTERQ"/>
<dbReference type="GO" id="GO:0061630">
    <property type="term" value="F:ubiquitin protein ligase activity"/>
    <property type="evidence" value="ECO:0007669"/>
    <property type="project" value="InterPro"/>
</dbReference>
<organism evidence="5 6">
    <name type="scientific">Naumovozyma dairenensis (strain ATCC 10597 / BCRC 20456 / CBS 421 / NBRC 0211 / NRRL Y-12639)</name>
    <name type="common">Saccharomyces dairenensis</name>
    <dbReference type="NCBI Taxonomy" id="1071378"/>
    <lineage>
        <taxon>Eukaryota</taxon>
        <taxon>Fungi</taxon>
        <taxon>Dikarya</taxon>
        <taxon>Ascomycota</taxon>
        <taxon>Saccharomycotina</taxon>
        <taxon>Saccharomycetes</taxon>
        <taxon>Saccharomycetales</taxon>
        <taxon>Saccharomycetaceae</taxon>
        <taxon>Naumovozyma</taxon>
    </lineage>
</organism>
<protein>
    <recommendedName>
        <fullName evidence="4">UBR-type domain-containing protein</fullName>
    </recommendedName>
</protein>
<dbReference type="KEGG" id="ndi:NDAI_0B01840"/>
<name>G0W607_NAUDC</name>
<dbReference type="InterPro" id="IPR047506">
    <property type="entry name" value="UBR7-like_UBR-box"/>
</dbReference>
<dbReference type="GO" id="GO:0005737">
    <property type="term" value="C:cytoplasm"/>
    <property type="evidence" value="ECO:0007669"/>
    <property type="project" value="TreeGrafter"/>
</dbReference>
<dbReference type="eggNOG" id="KOG2752">
    <property type="taxonomic scope" value="Eukaryota"/>
</dbReference>
<dbReference type="SMART" id="SM00396">
    <property type="entry name" value="ZnF_UBR1"/>
    <property type="match status" value="1"/>
</dbReference>
<evidence type="ECO:0000256" key="3">
    <source>
        <dbReference type="ARBA" id="ARBA00022833"/>
    </source>
</evidence>
<reference evidence="5 6" key="1">
    <citation type="journal article" date="2011" name="Proc. Natl. Acad. Sci. U.S.A.">
        <title>Evolutionary erosion of yeast sex chromosomes by mating-type switching accidents.</title>
        <authorList>
            <person name="Gordon J.L."/>
            <person name="Armisen D."/>
            <person name="Proux-Wera E."/>
            <person name="Oheigeartaigh S.S."/>
            <person name="Byrne K.P."/>
            <person name="Wolfe K.H."/>
        </authorList>
    </citation>
    <scope>NUCLEOTIDE SEQUENCE [LARGE SCALE GENOMIC DNA]</scope>
    <source>
        <strain evidence="6">ATCC 10597 / BCRC 20456 / CBS 421 / NBRC 0211 / NRRL Y-12639</strain>
    </source>
</reference>
<keyword evidence="3" id="KW-0862">Zinc</keyword>
<dbReference type="STRING" id="1071378.G0W607"/>
<evidence type="ECO:0000256" key="2">
    <source>
        <dbReference type="ARBA" id="ARBA00022771"/>
    </source>
</evidence>
<accession>G0W607</accession>
<dbReference type="InterPro" id="IPR040204">
    <property type="entry name" value="UBR7"/>
</dbReference>
<dbReference type="Proteomes" id="UP000000689">
    <property type="component" value="Chromosome 2"/>
</dbReference>
<dbReference type="PANTHER" id="PTHR13513">
    <property type="entry name" value="E3 UBIQUITIN-PROTEIN LIGASE UBR7"/>
    <property type="match status" value="1"/>
</dbReference>
<keyword evidence="2" id="KW-0863">Zinc-finger</keyword>
<dbReference type="GO" id="GO:0008270">
    <property type="term" value="F:zinc ion binding"/>
    <property type="evidence" value="ECO:0007669"/>
    <property type="project" value="UniProtKB-KW"/>
</dbReference>
<keyword evidence="6" id="KW-1185">Reference proteome</keyword>
<evidence type="ECO:0000259" key="4">
    <source>
        <dbReference type="SMART" id="SM00396"/>
    </source>
</evidence>
<evidence type="ECO:0000313" key="5">
    <source>
        <dbReference type="EMBL" id="CCD23218.1"/>
    </source>
</evidence>
<dbReference type="PANTHER" id="PTHR13513:SF9">
    <property type="entry name" value="E3 UBIQUITIN-PROTEIN LIGASE UBR7-RELATED"/>
    <property type="match status" value="1"/>
</dbReference>
<dbReference type="CDD" id="cd19677">
    <property type="entry name" value="UBR-box_UBR7"/>
    <property type="match status" value="1"/>
</dbReference>
<gene>
    <name evidence="5" type="primary">NDAI0B01840</name>
    <name evidence="5" type="ordered locus">NDAI_0B01840</name>
</gene>
<evidence type="ECO:0000313" key="6">
    <source>
        <dbReference type="Proteomes" id="UP000000689"/>
    </source>
</evidence>
<dbReference type="EMBL" id="HE580268">
    <property type="protein sequence ID" value="CCD23218.1"/>
    <property type="molecule type" value="Genomic_DNA"/>
</dbReference>
<dbReference type="Pfam" id="PF02207">
    <property type="entry name" value="zf-UBR"/>
    <property type="match status" value="1"/>
</dbReference>
<proteinExistence type="predicted"/>
<feature type="domain" description="UBR-type" evidence="4">
    <location>
        <begin position="26"/>
        <end position="96"/>
    </location>
</feature>
<dbReference type="AlphaFoldDB" id="G0W607"/>
<dbReference type="OrthoDB" id="5795902at2759"/>
<sequence>MNVQEYIDNQAALEEEARAAMPWEPKKCTYEMGSIRQQIFACRTHENIGICYSCSVMCHTKCDIVELFTKRNFTCDCGTERDKMIKEHNCKCDVRKNVENDIASLSNKYGQNFKGLFCSCSTEYDPDSKAVMLQCVLGIECDEDWYHDSCIMGIDDSKKDAQVRIDDPVSGESTIEGFPHLDSFDAFICWKCISKYDYYFKRILSHHASDKIIQCKLGRDSEIIPDKINENGKRVIEEGQNNGEYSVFLKSDYSKEFKTLKAKLEKDDKLFIFLDKIAPFLIEDDPIYEPAAEPEDDTDIIQLVSKILQNGASVGGVVDTMVTFNSMKTKLNEYLKSFAENNRVVKEEDVKNFFRSVEE</sequence>